<name>A0A8E2LQJ7_9MYCO</name>
<protein>
    <submittedName>
        <fullName evidence="2">Uncharacterized protein</fullName>
    </submittedName>
</protein>
<dbReference type="EMBL" id="MWQA01000001">
    <property type="protein sequence ID" value="ORC07830.1"/>
    <property type="molecule type" value="Genomic_DNA"/>
</dbReference>
<dbReference type="Proteomes" id="UP000192335">
    <property type="component" value="Unassembled WGS sequence"/>
</dbReference>
<evidence type="ECO:0000313" key="3">
    <source>
        <dbReference type="Proteomes" id="UP000192335"/>
    </source>
</evidence>
<feature type="transmembrane region" description="Helical" evidence="1">
    <location>
        <begin position="98"/>
        <end position="119"/>
    </location>
</feature>
<dbReference type="Gene3D" id="1.20.120.1760">
    <property type="match status" value="1"/>
</dbReference>
<evidence type="ECO:0000256" key="1">
    <source>
        <dbReference type="SAM" id="Phobius"/>
    </source>
</evidence>
<reference evidence="2 3" key="1">
    <citation type="submission" date="2017-02" db="EMBL/GenBank/DDBJ databases">
        <title>Mycobacterium kansasii genomes.</title>
        <authorList>
            <person name="Borowka P."/>
            <person name="Strapagiel D."/>
            <person name="Marciniak B."/>
            <person name="Lach J."/>
            <person name="Bakula Z."/>
            <person name="Van Ingen J."/>
            <person name="Safianowska A."/>
            <person name="Brzostek A."/>
            <person name="Dziadek J."/>
            <person name="Jagielski T."/>
        </authorList>
    </citation>
    <scope>NUCLEOTIDE SEQUENCE [LARGE SCALE GENOMIC DNA]</scope>
    <source>
        <strain evidence="2 3">12MK</strain>
    </source>
</reference>
<keyword evidence="1" id="KW-0812">Transmembrane</keyword>
<dbReference type="RefSeq" id="WP_219859437.1">
    <property type="nucleotide sequence ID" value="NZ_MWQA01000001.1"/>
</dbReference>
<evidence type="ECO:0000313" key="2">
    <source>
        <dbReference type="EMBL" id="ORC07830.1"/>
    </source>
</evidence>
<dbReference type="GeneID" id="66598807"/>
<dbReference type="AlphaFoldDB" id="A0A8E2LQJ7"/>
<accession>A0A8E2LQJ7</accession>
<dbReference type="InterPro" id="IPR043130">
    <property type="entry name" value="CDP-OH_PTrfase_TM_dom"/>
</dbReference>
<gene>
    <name evidence="2" type="ORF">B4U45_15715</name>
</gene>
<organism evidence="2 3">
    <name type="scientific">Mycobacterium persicum</name>
    <dbReference type="NCBI Taxonomy" id="1487726"/>
    <lineage>
        <taxon>Bacteria</taxon>
        <taxon>Bacillati</taxon>
        <taxon>Actinomycetota</taxon>
        <taxon>Actinomycetes</taxon>
        <taxon>Mycobacteriales</taxon>
        <taxon>Mycobacteriaceae</taxon>
        <taxon>Mycobacterium</taxon>
    </lineage>
</organism>
<comment type="caution">
    <text evidence="2">The sequence shown here is derived from an EMBL/GenBank/DDBJ whole genome shotgun (WGS) entry which is preliminary data.</text>
</comment>
<keyword evidence="1" id="KW-0472">Membrane</keyword>
<proteinExistence type="predicted"/>
<keyword evidence="1" id="KW-1133">Transmembrane helix</keyword>
<sequence length="237" mass="26206">MTVLRLLILFVVLYLVVLRVHPAIPIILLAISLTLDGVDGYLALRQHSDRKLGLIAYARYIIGDPSDSEAIQKARRKIEQRFPLGPRIDIAGDRITEYALWTLFLGLYLIPFYIVLIVIARHSVADAFMAAKGTSSTMRTSIGRTIYASSLARASSVVIKFLTFSYFMLAYILNYPLWFGYVLMAALVSHILLRGAAEVAEGLAESRERRDGDAQYVSEASAIAGAPRAPGISRIDV</sequence>